<dbReference type="InterPro" id="IPR036188">
    <property type="entry name" value="FAD/NAD-bd_sf"/>
</dbReference>
<gene>
    <name evidence="7" type="ORF">B0H17DRAFT_244795</name>
</gene>
<feature type="domain" description="FAD/NAD(P)-binding" evidence="6">
    <location>
        <begin position="32"/>
        <end position="346"/>
    </location>
</feature>
<accession>A0AAD7MBW5</accession>
<evidence type="ECO:0000256" key="1">
    <source>
        <dbReference type="ARBA" id="ARBA00001974"/>
    </source>
</evidence>
<keyword evidence="5" id="KW-0560">Oxidoreductase</keyword>
<dbReference type="GO" id="GO:0019646">
    <property type="term" value="P:aerobic electron transport chain"/>
    <property type="evidence" value="ECO:0007669"/>
    <property type="project" value="TreeGrafter"/>
</dbReference>
<dbReference type="PRINTS" id="PR00368">
    <property type="entry name" value="FADPNR"/>
</dbReference>
<dbReference type="Pfam" id="PF07992">
    <property type="entry name" value="Pyr_redox_2"/>
    <property type="match status" value="1"/>
</dbReference>
<name>A0AAD7MBW5_MYCRO</name>
<dbReference type="Gene3D" id="3.50.50.100">
    <property type="match status" value="1"/>
</dbReference>
<dbReference type="GO" id="GO:0003955">
    <property type="term" value="F:NAD(P)H dehydrogenase (quinone) activity"/>
    <property type="evidence" value="ECO:0007669"/>
    <property type="project" value="TreeGrafter"/>
</dbReference>
<dbReference type="PANTHER" id="PTHR42913">
    <property type="entry name" value="APOPTOSIS-INDUCING FACTOR 1"/>
    <property type="match status" value="1"/>
</dbReference>
<organism evidence="7 8">
    <name type="scientific">Mycena rosella</name>
    <name type="common">Pink bonnet</name>
    <name type="synonym">Agaricus rosellus</name>
    <dbReference type="NCBI Taxonomy" id="1033263"/>
    <lineage>
        <taxon>Eukaryota</taxon>
        <taxon>Fungi</taxon>
        <taxon>Dikarya</taxon>
        <taxon>Basidiomycota</taxon>
        <taxon>Agaricomycotina</taxon>
        <taxon>Agaricomycetes</taxon>
        <taxon>Agaricomycetidae</taxon>
        <taxon>Agaricales</taxon>
        <taxon>Marasmiineae</taxon>
        <taxon>Mycenaceae</taxon>
        <taxon>Mycena</taxon>
    </lineage>
</organism>
<evidence type="ECO:0000313" key="7">
    <source>
        <dbReference type="EMBL" id="KAJ7709922.1"/>
    </source>
</evidence>
<dbReference type="EMBL" id="JARKIE010000002">
    <property type="protein sequence ID" value="KAJ7709922.1"/>
    <property type="molecule type" value="Genomic_DNA"/>
</dbReference>
<dbReference type="PANTHER" id="PTHR42913:SF3">
    <property type="entry name" value="64 KDA MITOCHONDRIAL NADH DEHYDROGENASE (EUROFUNG)"/>
    <property type="match status" value="1"/>
</dbReference>
<comment type="cofactor">
    <cofactor evidence="1">
        <name>FAD</name>
        <dbReference type="ChEBI" id="CHEBI:57692"/>
    </cofactor>
</comment>
<dbReference type="InterPro" id="IPR023753">
    <property type="entry name" value="FAD/NAD-binding_dom"/>
</dbReference>
<keyword evidence="3" id="KW-0285">Flavoprotein</keyword>
<keyword evidence="8" id="KW-1185">Reference proteome</keyword>
<dbReference type="InterPro" id="IPR051169">
    <property type="entry name" value="NADH-Q_oxidoreductase"/>
</dbReference>
<proteinExistence type="inferred from homology"/>
<evidence type="ECO:0000256" key="3">
    <source>
        <dbReference type="ARBA" id="ARBA00022630"/>
    </source>
</evidence>
<reference evidence="7" key="1">
    <citation type="submission" date="2023-03" db="EMBL/GenBank/DDBJ databases">
        <title>Massive genome expansion in bonnet fungi (Mycena s.s.) driven by repeated elements and novel gene families across ecological guilds.</title>
        <authorList>
            <consortium name="Lawrence Berkeley National Laboratory"/>
            <person name="Harder C.B."/>
            <person name="Miyauchi S."/>
            <person name="Viragh M."/>
            <person name="Kuo A."/>
            <person name="Thoen E."/>
            <person name="Andreopoulos B."/>
            <person name="Lu D."/>
            <person name="Skrede I."/>
            <person name="Drula E."/>
            <person name="Henrissat B."/>
            <person name="Morin E."/>
            <person name="Kohler A."/>
            <person name="Barry K."/>
            <person name="LaButti K."/>
            <person name="Morin E."/>
            <person name="Salamov A."/>
            <person name="Lipzen A."/>
            <person name="Mereny Z."/>
            <person name="Hegedus B."/>
            <person name="Baldrian P."/>
            <person name="Stursova M."/>
            <person name="Weitz H."/>
            <person name="Taylor A."/>
            <person name="Grigoriev I.V."/>
            <person name="Nagy L.G."/>
            <person name="Martin F."/>
            <person name="Kauserud H."/>
        </authorList>
    </citation>
    <scope>NUCLEOTIDE SEQUENCE</scope>
    <source>
        <strain evidence="7">CBHHK067</strain>
    </source>
</reference>
<protein>
    <submittedName>
        <fullName evidence="7">FAD-containing subunit of NADH dehydrogenase</fullName>
    </submittedName>
</protein>
<comment type="similarity">
    <text evidence="2">Belongs to the NADH dehydrogenase family.</text>
</comment>
<evidence type="ECO:0000313" key="8">
    <source>
        <dbReference type="Proteomes" id="UP001221757"/>
    </source>
</evidence>
<evidence type="ECO:0000259" key="6">
    <source>
        <dbReference type="Pfam" id="PF07992"/>
    </source>
</evidence>
<dbReference type="Proteomes" id="UP001221757">
    <property type="component" value="Unassembled WGS sequence"/>
</dbReference>
<evidence type="ECO:0000256" key="4">
    <source>
        <dbReference type="ARBA" id="ARBA00022827"/>
    </source>
</evidence>
<comment type="caution">
    <text evidence="7">The sequence shown here is derived from an EMBL/GenBank/DDBJ whole genome shotgun (WGS) entry which is preliminary data.</text>
</comment>
<keyword evidence="4" id="KW-0274">FAD</keyword>
<dbReference type="PRINTS" id="PR00411">
    <property type="entry name" value="PNDRDTASEI"/>
</dbReference>
<sequence length="423" mass="45091">MRKILPGSPISLSSPPRISSLKLERIMATPPNIVIVGAGFAGLWAALSAARKLHLAGKPDGFVQIILIAPEPVICMRPRLYEADLSEASVSLVELLNAVSVRYVQGTVQHIDVEKNHLAYVSGTGNPSILTFDRLILATGSQLFRPQTVTGLAEYSWDVDQMDTALKLDAHLKSLAALPDSPARNTVVVCGGGFTGVEIAAEMPQRLRAILGEPTEVRVVVLERADAISPEMAAPPRPIIAEALASLGVEVLTGQTVVSVDAEGVTTASGMRIASKTVIWTAGMRANELTTQIPGTRDALGRLVVTQTLNVPGVDRIYATGDIAHVSTDDEGHLALMSCQHALYMGKCAGTNAMADVLGLAPEPYRKPQYAMCLALGAWGALYTVGWEHTISLVKAEGQKVKTFLPQPIPACRRNCIRSQIAE</sequence>
<evidence type="ECO:0000256" key="5">
    <source>
        <dbReference type="ARBA" id="ARBA00023002"/>
    </source>
</evidence>
<dbReference type="SUPFAM" id="SSF51905">
    <property type="entry name" value="FAD/NAD(P)-binding domain"/>
    <property type="match status" value="1"/>
</dbReference>
<evidence type="ECO:0000256" key="2">
    <source>
        <dbReference type="ARBA" id="ARBA00005272"/>
    </source>
</evidence>
<dbReference type="AlphaFoldDB" id="A0AAD7MBW5"/>